<gene>
    <name evidence="1" type="ORF">ERS007681_04728</name>
    <name evidence="2" type="ORF">ERS007739_04024</name>
</gene>
<dbReference type="Proteomes" id="UP000039021">
    <property type="component" value="Unassembled WGS sequence"/>
</dbReference>
<evidence type="ECO:0000313" key="3">
    <source>
        <dbReference type="Proteomes" id="UP000039021"/>
    </source>
</evidence>
<dbReference type="AlphaFoldDB" id="A0A654TLK6"/>
<evidence type="ECO:0000313" key="2">
    <source>
        <dbReference type="EMBL" id="COZ68753.1"/>
    </source>
</evidence>
<sequence length="87" mass="8920">MARGKFPEFIANVAASASRVLRAVGSVTRLRVVCRNAVARSGSLSIQNRFAARGIAQAISSVSVNSAGFTAASTASASRPRPCQPSA</sequence>
<organism evidence="1 4">
    <name type="scientific">Mycobacterium tuberculosis</name>
    <dbReference type="NCBI Taxonomy" id="1773"/>
    <lineage>
        <taxon>Bacteria</taxon>
        <taxon>Bacillati</taxon>
        <taxon>Actinomycetota</taxon>
        <taxon>Actinomycetes</taxon>
        <taxon>Mycobacteriales</taxon>
        <taxon>Mycobacteriaceae</taxon>
        <taxon>Mycobacterium</taxon>
        <taxon>Mycobacterium tuberculosis complex</taxon>
    </lineage>
</organism>
<reference evidence="2" key="1">
    <citation type="submission" date="2015-03" db="EMBL/GenBank/DDBJ databases">
        <authorList>
            <consortium name="Pathogen Informatics"/>
            <person name="Murphy D."/>
        </authorList>
    </citation>
    <scope>NUCLEOTIDE SEQUENCE</scope>
    <source>
        <strain evidence="2">N09902308</strain>
    </source>
</reference>
<evidence type="ECO:0000313" key="1">
    <source>
        <dbReference type="EMBL" id="CFE50125.1"/>
    </source>
</evidence>
<reference evidence="3 4" key="2">
    <citation type="submission" date="2015-03" db="EMBL/GenBank/DDBJ databases">
        <authorList>
            <consortium name="Pathogen Informatics"/>
        </authorList>
    </citation>
    <scope>NUCLEOTIDE SEQUENCE [LARGE SCALE GENOMIC DNA]</scope>
    <source>
        <strain evidence="1 4">G09901357</strain>
        <strain evidence="3">N09902308</strain>
    </source>
</reference>
<dbReference type="Proteomes" id="UP000048289">
    <property type="component" value="Unassembled WGS sequence"/>
</dbReference>
<protein>
    <submittedName>
        <fullName evidence="1">Uncharacterized protein</fullName>
    </submittedName>
</protein>
<evidence type="ECO:0000313" key="4">
    <source>
        <dbReference type="Proteomes" id="UP000048289"/>
    </source>
</evidence>
<name>A0A654TLK6_MYCTX</name>
<proteinExistence type="predicted"/>
<dbReference type="EMBL" id="CSBK01002298">
    <property type="protein sequence ID" value="COZ68753.1"/>
    <property type="molecule type" value="Genomic_DNA"/>
</dbReference>
<dbReference type="EMBL" id="CFOE01001350">
    <property type="protein sequence ID" value="CFE50125.1"/>
    <property type="molecule type" value="Genomic_DNA"/>
</dbReference>
<accession>A0A654TLK6</accession>